<feature type="signal peptide" evidence="1">
    <location>
        <begin position="1"/>
        <end position="18"/>
    </location>
</feature>
<accession>W0RKK1</accession>
<feature type="chain" id="PRO_5004794527" description="MetA-pathway of phenol degradation" evidence="1">
    <location>
        <begin position="19"/>
        <end position="275"/>
    </location>
</feature>
<organism evidence="2 3">
    <name type="scientific">Gemmatirosa kalamazoonensis</name>
    <dbReference type="NCBI Taxonomy" id="861299"/>
    <lineage>
        <taxon>Bacteria</taxon>
        <taxon>Pseudomonadati</taxon>
        <taxon>Gemmatimonadota</taxon>
        <taxon>Gemmatimonadia</taxon>
        <taxon>Gemmatimonadales</taxon>
        <taxon>Gemmatimonadaceae</taxon>
        <taxon>Gemmatirosa</taxon>
    </lineage>
</organism>
<reference evidence="2 3" key="1">
    <citation type="journal article" date="2014" name="Genome Announc.">
        <title>Genome Sequence and Methylome of Soil Bacterium Gemmatirosa kalamazoonensis KBS708T, a Member of the Rarely Cultivated Gemmatimonadetes Phylum.</title>
        <authorList>
            <person name="Debruyn J.M."/>
            <person name="Radosevich M."/>
            <person name="Wommack K.E."/>
            <person name="Polson S.W."/>
            <person name="Hauser L.J."/>
            <person name="Fawaz M.N."/>
            <person name="Korlach J."/>
            <person name="Tsai Y.C."/>
        </authorList>
    </citation>
    <scope>NUCLEOTIDE SEQUENCE [LARGE SCALE GENOMIC DNA]</scope>
    <source>
        <strain evidence="2 3">KBS708</strain>
    </source>
</reference>
<dbReference type="STRING" id="861299.J421_2426"/>
<gene>
    <name evidence="2" type="ORF">J421_2426</name>
</gene>
<sequence length="275" mass="29167">MALALVAAPALAAAQTPAAPDSAPPPIEDNSFLVEEAYNQERGVVQHINTFSRATTGNGWLYTFTQEWPVPTQLNQLSYTIPIARPEGRGASPRFGDLLLNYRYQALAHEDLLFAPRLSAILPTGSASAGTGLGGAGVQVNLPVTAVLTPSLVSHSNVGGTLVPRGKTGDGERLRSANVTLGQSFIWLARPTFNVMLESLFSHTSNRVTPRGAGDAVTLSNQSFTLSPGVRYAFNFRSGLQIVPGAAVPVTFSGGDADTGVFLYLSFEHPFARTR</sequence>
<proteinExistence type="predicted"/>
<evidence type="ECO:0000313" key="3">
    <source>
        <dbReference type="Proteomes" id="UP000019151"/>
    </source>
</evidence>
<dbReference type="PATRIC" id="fig|861299.3.peg.2472"/>
<evidence type="ECO:0000256" key="1">
    <source>
        <dbReference type="SAM" id="SignalP"/>
    </source>
</evidence>
<dbReference type="Proteomes" id="UP000019151">
    <property type="component" value="Chromosome"/>
</dbReference>
<protein>
    <recommendedName>
        <fullName evidence="4">MetA-pathway of phenol degradation</fullName>
    </recommendedName>
</protein>
<dbReference type="KEGG" id="gba:J421_2426"/>
<keyword evidence="3" id="KW-1185">Reference proteome</keyword>
<dbReference type="EMBL" id="CP007128">
    <property type="protein sequence ID" value="AHG89963.1"/>
    <property type="molecule type" value="Genomic_DNA"/>
</dbReference>
<dbReference type="eggNOG" id="COG4313">
    <property type="taxonomic scope" value="Bacteria"/>
</dbReference>
<evidence type="ECO:0000313" key="2">
    <source>
        <dbReference type="EMBL" id="AHG89963.1"/>
    </source>
</evidence>
<dbReference type="AlphaFoldDB" id="W0RKK1"/>
<dbReference type="InParanoid" id="W0RKK1"/>
<dbReference type="HOGENOM" id="CLU_1011054_0_0_0"/>
<evidence type="ECO:0008006" key="4">
    <source>
        <dbReference type="Google" id="ProtNLM"/>
    </source>
</evidence>
<keyword evidence="1" id="KW-0732">Signal</keyword>
<name>W0RKK1_9BACT</name>